<dbReference type="AlphaFoldDB" id="A0A942YYA9"/>
<dbReference type="InterPro" id="IPR024197">
    <property type="entry name" value="TPP-like"/>
</dbReference>
<organism evidence="1 2">
    <name type="scientific">Neobacillus rhizophilus</name>
    <dbReference type="NCBI Taxonomy" id="2833579"/>
    <lineage>
        <taxon>Bacteria</taxon>
        <taxon>Bacillati</taxon>
        <taxon>Bacillota</taxon>
        <taxon>Bacilli</taxon>
        <taxon>Bacillales</taxon>
        <taxon>Bacillaceae</taxon>
        <taxon>Neobacillus</taxon>
    </lineage>
</organism>
<reference evidence="1" key="1">
    <citation type="submission" date="2021-05" db="EMBL/GenBank/DDBJ databases">
        <title>Novel Bacillus species.</title>
        <authorList>
            <person name="Liu G."/>
        </authorList>
    </citation>
    <scope>NUCLEOTIDE SEQUENCE</scope>
    <source>
        <strain evidence="1">FJAT-49825</strain>
    </source>
</reference>
<comment type="caution">
    <text evidence="1">The sequence shown here is derived from an EMBL/GenBank/DDBJ whole genome shotgun (WGS) entry which is preliminary data.</text>
</comment>
<sequence length="264" mass="29816">MIFASDLDRTIIYSTRAVEELGGPNITELMPVERRDGMWMAYMTEPSYQALTELSRSSLFVPVTTRTTEQFKRFVIFDENIHLPYVITTNGAVIMYKGKPLPEWSDHISKAVDEESTAPEELRSIIRREGIELNGRLKQVGNLFFYYILDCFPTIDEIAKLRALAAQLGWRISLQGRKLYCLPSAIRKGAALEFICHREQKKAIAGAGDSILDLDFLDICQHRLVPGHGELAKMSDTKGLTFTNQTGVQAGEEILQIFLKLLKG</sequence>
<dbReference type="EMBL" id="JAGYPF010000005">
    <property type="protein sequence ID" value="MBS4215955.1"/>
    <property type="molecule type" value="Genomic_DNA"/>
</dbReference>
<protein>
    <recommendedName>
        <fullName evidence="3">Sucrose phosphatase-like domain-containing protein</fullName>
    </recommendedName>
</protein>
<proteinExistence type="predicted"/>
<dbReference type="RefSeq" id="WP_213120452.1">
    <property type="nucleotide sequence ID" value="NZ_JAGYPF010000005.1"/>
</dbReference>
<dbReference type="InterPro" id="IPR036412">
    <property type="entry name" value="HAD-like_sf"/>
</dbReference>
<name>A0A942YYA9_9BACI</name>
<evidence type="ECO:0000313" key="1">
    <source>
        <dbReference type="EMBL" id="MBS4215955.1"/>
    </source>
</evidence>
<accession>A0A942YYA9</accession>
<dbReference type="Gene3D" id="3.40.50.1000">
    <property type="entry name" value="HAD superfamily/HAD-like"/>
    <property type="match status" value="1"/>
</dbReference>
<dbReference type="Proteomes" id="UP000679749">
    <property type="component" value="Unassembled WGS sequence"/>
</dbReference>
<gene>
    <name evidence="1" type="ORF">KHA99_26380</name>
</gene>
<evidence type="ECO:0008006" key="3">
    <source>
        <dbReference type="Google" id="ProtNLM"/>
    </source>
</evidence>
<dbReference type="SUPFAM" id="SSF56784">
    <property type="entry name" value="HAD-like"/>
    <property type="match status" value="1"/>
</dbReference>
<dbReference type="InterPro" id="IPR023214">
    <property type="entry name" value="HAD_sf"/>
</dbReference>
<evidence type="ECO:0000313" key="2">
    <source>
        <dbReference type="Proteomes" id="UP000679749"/>
    </source>
</evidence>
<dbReference type="PIRSF" id="PIRSF030802">
    <property type="entry name" value="UCP030802"/>
    <property type="match status" value="1"/>
</dbReference>
<keyword evidence="2" id="KW-1185">Reference proteome</keyword>